<dbReference type="EMBL" id="JAPZBS010000001">
    <property type="protein sequence ID" value="KAJ5389353.1"/>
    <property type="molecule type" value="Genomic_DNA"/>
</dbReference>
<comment type="caution">
    <text evidence="2">The sequence shown here is derived from an EMBL/GenBank/DDBJ whole genome shotgun (WGS) entry which is preliminary data.</text>
</comment>
<accession>A0A9W9VU33</accession>
<evidence type="ECO:0000313" key="2">
    <source>
        <dbReference type="EMBL" id="KAJ5389353.1"/>
    </source>
</evidence>
<protein>
    <submittedName>
        <fullName evidence="2">Uncharacterized protein</fullName>
    </submittedName>
</protein>
<dbReference type="OrthoDB" id="4361088at2759"/>
<dbReference type="GeneID" id="81432529"/>
<dbReference type="Proteomes" id="UP001147782">
    <property type="component" value="Unassembled WGS sequence"/>
</dbReference>
<name>A0A9W9VU33_9EURO</name>
<dbReference type="RefSeq" id="XP_056560081.1">
    <property type="nucleotide sequence ID" value="XM_056693352.1"/>
</dbReference>
<evidence type="ECO:0000313" key="3">
    <source>
        <dbReference type="Proteomes" id="UP001147782"/>
    </source>
</evidence>
<organism evidence="2 3">
    <name type="scientific">Penicillium cataractarum</name>
    <dbReference type="NCBI Taxonomy" id="2100454"/>
    <lineage>
        <taxon>Eukaryota</taxon>
        <taxon>Fungi</taxon>
        <taxon>Dikarya</taxon>
        <taxon>Ascomycota</taxon>
        <taxon>Pezizomycotina</taxon>
        <taxon>Eurotiomycetes</taxon>
        <taxon>Eurotiomycetidae</taxon>
        <taxon>Eurotiales</taxon>
        <taxon>Aspergillaceae</taxon>
        <taxon>Penicillium</taxon>
    </lineage>
</organism>
<dbReference type="AlphaFoldDB" id="A0A9W9VU33"/>
<gene>
    <name evidence="2" type="ORF">N7496_000421</name>
</gene>
<reference evidence="2" key="2">
    <citation type="journal article" date="2023" name="IMA Fungus">
        <title>Comparative genomic study of the Penicillium genus elucidates a diverse pangenome and 15 lateral gene transfer events.</title>
        <authorList>
            <person name="Petersen C."/>
            <person name="Sorensen T."/>
            <person name="Nielsen M.R."/>
            <person name="Sondergaard T.E."/>
            <person name="Sorensen J.L."/>
            <person name="Fitzpatrick D.A."/>
            <person name="Frisvad J.C."/>
            <person name="Nielsen K.L."/>
        </authorList>
    </citation>
    <scope>NUCLEOTIDE SEQUENCE</scope>
    <source>
        <strain evidence="2">IBT 29864</strain>
    </source>
</reference>
<feature type="compositionally biased region" description="Basic and acidic residues" evidence="1">
    <location>
        <begin position="1"/>
        <end position="13"/>
    </location>
</feature>
<proteinExistence type="predicted"/>
<sequence length="355" mass="40267">MSNNLMDRDRELKSAPPAAADMDQLDEFRKELETAVSRNEALLGALRRRAQQPPAWFIPDGTIQLLPASCGIRLDAGNRVPVGGGNLFLEGFYWNRPRWQTLPMPTHLVGKVKATFTAAQYRDGNLGRRTEQLGRFSETSSQSQAAESTPVILLVVDPPTPTAGRDVFLLPKATAPYYDFVTDEDIIINIDDVEINSDADDEVKRLEIMATLLEDWDAALDLQFSTFAHQARIWRMERREWELATVQKIFLAGYLDMLASNFGISDLVNARQFVDMQNELEQVGEVKAWEYVWDEDSSAAAVEHKENVNATMYRVKRILYQLIPEDERGLERNCKLVGEMAIYAQSVEESMEDED</sequence>
<feature type="region of interest" description="Disordered" evidence="1">
    <location>
        <begin position="1"/>
        <end position="20"/>
    </location>
</feature>
<evidence type="ECO:0000256" key="1">
    <source>
        <dbReference type="SAM" id="MobiDB-lite"/>
    </source>
</evidence>
<keyword evidence="3" id="KW-1185">Reference proteome</keyword>
<reference evidence="2" key="1">
    <citation type="submission" date="2022-11" db="EMBL/GenBank/DDBJ databases">
        <authorList>
            <person name="Petersen C."/>
        </authorList>
    </citation>
    <scope>NUCLEOTIDE SEQUENCE</scope>
    <source>
        <strain evidence="2">IBT 29864</strain>
    </source>
</reference>